<dbReference type="FunFam" id="1.10.3730.10:FF:000001">
    <property type="entry name" value="Pyrroline-5-carboxylate reductase"/>
    <property type="match status" value="1"/>
</dbReference>
<keyword evidence="4" id="KW-0963">Cytoplasm</keyword>
<comment type="caution">
    <text evidence="9">The sequence shown here is derived from an EMBL/GenBank/DDBJ whole genome shotgun (WGS) entry which is preliminary data.</text>
</comment>
<dbReference type="Proteomes" id="UP000176952">
    <property type="component" value="Unassembled WGS sequence"/>
</dbReference>
<accession>A0A1G2B405</accession>
<keyword evidence="3 4" id="KW-0560">Oxidoreductase</keyword>
<dbReference type="Gene3D" id="3.40.50.720">
    <property type="entry name" value="NAD(P)-binding Rossmann-like Domain"/>
    <property type="match status" value="1"/>
</dbReference>
<proteinExistence type="inferred from homology"/>
<dbReference type="GO" id="GO:0004735">
    <property type="term" value="F:pyrroline-5-carboxylate reductase activity"/>
    <property type="evidence" value="ECO:0007669"/>
    <property type="project" value="UniProtKB-UniRule"/>
</dbReference>
<evidence type="ECO:0000259" key="8">
    <source>
        <dbReference type="Pfam" id="PF14748"/>
    </source>
</evidence>
<keyword evidence="2 4" id="KW-0521">NADP</keyword>
<evidence type="ECO:0000259" key="7">
    <source>
        <dbReference type="Pfam" id="PF03807"/>
    </source>
</evidence>
<dbReference type="HAMAP" id="MF_01925">
    <property type="entry name" value="P5C_reductase"/>
    <property type="match status" value="1"/>
</dbReference>
<dbReference type="InterPro" id="IPR008927">
    <property type="entry name" value="6-PGluconate_DH-like_C_sf"/>
</dbReference>
<keyword evidence="4" id="KW-0028">Amino-acid biosynthesis</keyword>
<dbReference type="EMBL" id="MHKD01000024">
    <property type="protein sequence ID" value="OGY82957.1"/>
    <property type="molecule type" value="Genomic_DNA"/>
</dbReference>
<evidence type="ECO:0000313" key="10">
    <source>
        <dbReference type="Proteomes" id="UP000176952"/>
    </source>
</evidence>
<evidence type="ECO:0000256" key="3">
    <source>
        <dbReference type="ARBA" id="ARBA00023002"/>
    </source>
</evidence>
<evidence type="ECO:0000256" key="2">
    <source>
        <dbReference type="ARBA" id="ARBA00022857"/>
    </source>
</evidence>
<evidence type="ECO:0000256" key="5">
    <source>
        <dbReference type="NCBIfam" id="TIGR00112"/>
    </source>
</evidence>
<dbReference type="PANTHER" id="PTHR11645:SF0">
    <property type="entry name" value="PYRROLINE-5-CARBOXYLATE REDUCTASE 3"/>
    <property type="match status" value="1"/>
</dbReference>
<dbReference type="InterPro" id="IPR028939">
    <property type="entry name" value="P5C_Rdtase_cat_N"/>
</dbReference>
<dbReference type="SUPFAM" id="SSF51735">
    <property type="entry name" value="NAD(P)-binding Rossmann-fold domains"/>
    <property type="match status" value="1"/>
</dbReference>
<evidence type="ECO:0000256" key="1">
    <source>
        <dbReference type="ARBA" id="ARBA00005525"/>
    </source>
</evidence>
<protein>
    <recommendedName>
        <fullName evidence="4 5">Pyrroline-5-carboxylate reductase</fullName>
        <shortName evidence="4">P5C reductase</shortName>
        <shortName evidence="4">P5CR</shortName>
        <ecNumber evidence="4 5">1.5.1.2</ecNumber>
    </recommendedName>
    <alternativeName>
        <fullName evidence="4">PCA reductase</fullName>
    </alternativeName>
</protein>
<dbReference type="PANTHER" id="PTHR11645">
    <property type="entry name" value="PYRROLINE-5-CARBOXYLATE REDUCTASE"/>
    <property type="match status" value="1"/>
</dbReference>
<dbReference type="SUPFAM" id="SSF48179">
    <property type="entry name" value="6-phosphogluconate dehydrogenase C-terminal domain-like"/>
    <property type="match status" value="1"/>
</dbReference>
<dbReference type="EC" id="1.5.1.2" evidence="4 5"/>
<dbReference type="NCBIfam" id="TIGR00112">
    <property type="entry name" value="proC"/>
    <property type="match status" value="1"/>
</dbReference>
<feature type="binding site" evidence="6">
    <location>
        <begin position="10"/>
        <end position="15"/>
    </location>
    <ligand>
        <name>NADP(+)</name>
        <dbReference type="ChEBI" id="CHEBI:58349"/>
    </ligand>
</feature>
<evidence type="ECO:0000256" key="4">
    <source>
        <dbReference type="HAMAP-Rule" id="MF_01925"/>
    </source>
</evidence>
<dbReference type="InterPro" id="IPR036291">
    <property type="entry name" value="NAD(P)-bd_dom_sf"/>
</dbReference>
<evidence type="ECO:0000256" key="6">
    <source>
        <dbReference type="PIRSR" id="PIRSR000193-1"/>
    </source>
</evidence>
<comment type="catalytic activity">
    <reaction evidence="4">
        <text>L-proline + NADP(+) = (S)-1-pyrroline-5-carboxylate + NADPH + 2 H(+)</text>
        <dbReference type="Rhea" id="RHEA:14109"/>
        <dbReference type="ChEBI" id="CHEBI:15378"/>
        <dbReference type="ChEBI" id="CHEBI:17388"/>
        <dbReference type="ChEBI" id="CHEBI:57783"/>
        <dbReference type="ChEBI" id="CHEBI:58349"/>
        <dbReference type="ChEBI" id="CHEBI:60039"/>
        <dbReference type="EC" id="1.5.1.2"/>
    </reaction>
</comment>
<keyword evidence="4" id="KW-0641">Proline biosynthesis</keyword>
<dbReference type="GO" id="GO:0055129">
    <property type="term" value="P:L-proline biosynthetic process"/>
    <property type="evidence" value="ECO:0007669"/>
    <property type="project" value="UniProtKB-UniRule"/>
</dbReference>
<organism evidence="9 10">
    <name type="scientific">Candidatus Kerfeldbacteria bacterium RIFCSPHIGHO2_12_FULL_48_17</name>
    <dbReference type="NCBI Taxonomy" id="1798542"/>
    <lineage>
        <taxon>Bacteria</taxon>
        <taxon>Candidatus Kerfeldiibacteriota</taxon>
    </lineage>
</organism>
<dbReference type="PIRSF" id="PIRSF000193">
    <property type="entry name" value="Pyrrol-5-carb_rd"/>
    <property type="match status" value="1"/>
</dbReference>
<dbReference type="GO" id="GO:0005737">
    <property type="term" value="C:cytoplasm"/>
    <property type="evidence" value="ECO:0007669"/>
    <property type="project" value="UniProtKB-SubCell"/>
</dbReference>
<dbReference type="AlphaFoldDB" id="A0A1G2B405"/>
<dbReference type="Pfam" id="PF14748">
    <property type="entry name" value="P5CR_dimer"/>
    <property type="match status" value="1"/>
</dbReference>
<dbReference type="UniPathway" id="UPA00098">
    <property type="reaction ID" value="UER00361"/>
</dbReference>
<dbReference type="Gene3D" id="1.10.3730.10">
    <property type="entry name" value="ProC C-terminal domain-like"/>
    <property type="match status" value="1"/>
</dbReference>
<comment type="similarity">
    <text evidence="1 4">Belongs to the pyrroline-5-carboxylate reductase family.</text>
</comment>
<dbReference type="STRING" id="1798542.A3F54_04610"/>
<feature type="binding site" evidence="6">
    <location>
        <position position="59"/>
    </location>
    <ligand>
        <name>NADPH</name>
        <dbReference type="ChEBI" id="CHEBI:57783"/>
    </ligand>
</feature>
<sequence length="278" mass="29609">MTTDKKLGVIGCGNMGSAIVKRLIAAKIFPASGIFVYDKNTVKCSALGKKYSVRVVNSNAMVMRNADIILLAVKPQQATEVLKDIKKTGGEGKLLISIMAGFPMEKIQKLSGVKNIVRCMPNTPAQIGYGTTVWLATSGVTIADKKLVADILGSFGIGFEVDDEDIIDMATAVSGSGPAYVFHFAQELTEAAVNLGLEPNLAENLVKNTLIGAVQLLDTSQQSATELKAAVTSKGGTTEAALTILRSKNTEKIWEEAIKTAYKRAKTLSKNIGQNNKN</sequence>
<dbReference type="InterPro" id="IPR000304">
    <property type="entry name" value="Pyrroline-COOH_reductase"/>
</dbReference>
<comment type="pathway">
    <text evidence="4">Amino-acid biosynthesis; L-proline biosynthesis; L-proline from L-glutamate 5-semialdehyde: step 1/1.</text>
</comment>
<comment type="function">
    <text evidence="4">Catalyzes the reduction of 1-pyrroline-5-carboxylate (PCA) to L-proline.</text>
</comment>
<dbReference type="InterPro" id="IPR029036">
    <property type="entry name" value="P5CR_dimer"/>
</dbReference>
<name>A0A1G2B405_9BACT</name>
<gene>
    <name evidence="4" type="primary">proC</name>
    <name evidence="9" type="ORF">A3F54_04610</name>
</gene>
<feature type="domain" description="Pyrroline-5-carboxylate reductase catalytic N-terminal" evidence="7">
    <location>
        <begin position="6"/>
        <end position="101"/>
    </location>
</feature>
<feature type="domain" description="Pyrroline-5-carboxylate reductase dimerisation" evidence="8">
    <location>
        <begin position="164"/>
        <end position="268"/>
    </location>
</feature>
<dbReference type="Pfam" id="PF03807">
    <property type="entry name" value="F420_oxidored"/>
    <property type="match status" value="1"/>
</dbReference>
<reference evidence="9 10" key="1">
    <citation type="journal article" date="2016" name="Nat. Commun.">
        <title>Thousands of microbial genomes shed light on interconnected biogeochemical processes in an aquifer system.</title>
        <authorList>
            <person name="Anantharaman K."/>
            <person name="Brown C.T."/>
            <person name="Hug L.A."/>
            <person name="Sharon I."/>
            <person name="Castelle C.J."/>
            <person name="Probst A.J."/>
            <person name="Thomas B.C."/>
            <person name="Singh A."/>
            <person name="Wilkins M.J."/>
            <person name="Karaoz U."/>
            <person name="Brodie E.L."/>
            <person name="Williams K.H."/>
            <person name="Hubbard S.S."/>
            <person name="Banfield J.F."/>
        </authorList>
    </citation>
    <scope>NUCLEOTIDE SEQUENCE [LARGE SCALE GENOMIC DNA]</scope>
</reference>
<comment type="catalytic activity">
    <reaction evidence="4">
        <text>L-proline + NAD(+) = (S)-1-pyrroline-5-carboxylate + NADH + 2 H(+)</text>
        <dbReference type="Rhea" id="RHEA:14105"/>
        <dbReference type="ChEBI" id="CHEBI:15378"/>
        <dbReference type="ChEBI" id="CHEBI:17388"/>
        <dbReference type="ChEBI" id="CHEBI:57540"/>
        <dbReference type="ChEBI" id="CHEBI:57945"/>
        <dbReference type="ChEBI" id="CHEBI:60039"/>
        <dbReference type="EC" id="1.5.1.2"/>
    </reaction>
</comment>
<comment type="subcellular location">
    <subcellularLocation>
        <location evidence="4">Cytoplasm</location>
    </subcellularLocation>
</comment>
<evidence type="ECO:0000313" key="9">
    <source>
        <dbReference type="EMBL" id="OGY82957.1"/>
    </source>
</evidence>
<feature type="binding site" evidence="6">
    <location>
        <begin position="72"/>
        <end position="75"/>
    </location>
    <ligand>
        <name>NADP(+)</name>
        <dbReference type="ChEBI" id="CHEBI:58349"/>
    </ligand>
</feature>